<accession>A0AAE3MWH7</accession>
<protein>
    <submittedName>
        <fullName evidence="2">Uncharacterized protein</fullName>
    </submittedName>
</protein>
<dbReference type="Proteomes" id="UP001208771">
    <property type="component" value="Unassembled WGS sequence"/>
</dbReference>
<comment type="caution">
    <text evidence="2">The sequence shown here is derived from an EMBL/GenBank/DDBJ whole genome shotgun (WGS) entry which is preliminary data.</text>
</comment>
<feature type="region of interest" description="Disordered" evidence="1">
    <location>
        <begin position="67"/>
        <end position="94"/>
    </location>
</feature>
<evidence type="ECO:0000313" key="4">
    <source>
        <dbReference type="Proteomes" id="UP001208771"/>
    </source>
</evidence>
<dbReference type="RefSeq" id="WP_306409999.1">
    <property type="nucleotide sequence ID" value="NZ_JANFPI010000001.1"/>
</dbReference>
<organism evidence="2 4">
    <name type="scientific">Ectorhizobium quercum</name>
    <dbReference type="NCBI Taxonomy" id="2965071"/>
    <lineage>
        <taxon>Bacteria</taxon>
        <taxon>Pseudomonadati</taxon>
        <taxon>Pseudomonadota</taxon>
        <taxon>Alphaproteobacteria</taxon>
        <taxon>Hyphomicrobiales</taxon>
        <taxon>Rhizobiaceae</taxon>
        <taxon>Ectorhizobium</taxon>
    </lineage>
</organism>
<keyword evidence="4" id="KW-1185">Reference proteome</keyword>
<dbReference type="EMBL" id="JANFPI010000005">
    <property type="protein sequence ID" value="MCX8998708.1"/>
    <property type="molecule type" value="Genomic_DNA"/>
</dbReference>
<gene>
    <name evidence="2" type="ORF">NOF55_03960</name>
    <name evidence="3" type="ORF">NOF55_16465</name>
</gene>
<feature type="compositionally biased region" description="Acidic residues" evidence="1">
    <location>
        <begin position="71"/>
        <end position="87"/>
    </location>
</feature>
<evidence type="ECO:0000313" key="3">
    <source>
        <dbReference type="EMBL" id="MCX8998708.1"/>
    </source>
</evidence>
<sequence length="94" mass="10121">MSDNVFIGAPSLSGFLDRLGLPPASRDRVIAIDRELAEKVEGGDPDECAELILEAVDLLADVNPAGFEWSGWDDDDDPGDPGDFDLDGMERGEE</sequence>
<dbReference type="EMBL" id="JANFPI010000001">
    <property type="protein sequence ID" value="MCX8996253.1"/>
    <property type="molecule type" value="Genomic_DNA"/>
</dbReference>
<reference evidence="2" key="1">
    <citation type="submission" date="2022-07" db="EMBL/GenBank/DDBJ databases">
        <title>Ectorhizobium quercum gen.nov., sp. nov.</title>
        <authorList>
            <person name="Ma T."/>
            <person name="Li Y."/>
        </authorList>
    </citation>
    <scope>NUCLEOTIDE SEQUENCE</scope>
    <source>
        <strain evidence="2">BDR2-2</strain>
    </source>
</reference>
<proteinExistence type="predicted"/>
<evidence type="ECO:0000313" key="2">
    <source>
        <dbReference type="EMBL" id="MCX8996253.1"/>
    </source>
</evidence>
<name>A0AAE3MWH7_9HYPH</name>
<evidence type="ECO:0000256" key="1">
    <source>
        <dbReference type="SAM" id="MobiDB-lite"/>
    </source>
</evidence>
<dbReference type="AlphaFoldDB" id="A0AAE3MWH7"/>